<dbReference type="Pfam" id="PF01850">
    <property type="entry name" value="PIN"/>
    <property type="match status" value="1"/>
</dbReference>
<feature type="domain" description="PIN" evidence="2">
    <location>
        <begin position="3"/>
        <end position="43"/>
    </location>
</feature>
<dbReference type="CDD" id="cd09873">
    <property type="entry name" value="PIN_Pae0151-like"/>
    <property type="match status" value="1"/>
</dbReference>
<evidence type="ECO:0000256" key="1">
    <source>
        <dbReference type="ARBA" id="ARBA00022842"/>
    </source>
</evidence>
<accession>C5A473</accession>
<evidence type="ECO:0000259" key="2">
    <source>
        <dbReference type="Pfam" id="PF01850"/>
    </source>
</evidence>
<dbReference type="InterPro" id="IPR002716">
    <property type="entry name" value="PIN_dom"/>
</dbReference>
<gene>
    <name evidence="3" type="ordered locus">TGAM_0533</name>
</gene>
<keyword evidence="4" id="KW-1185">Reference proteome</keyword>
<proteinExistence type="predicted"/>
<evidence type="ECO:0000313" key="4">
    <source>
        <dbReference type="Proteomes" id="UP000001488"/>
    </source>
</evidence>
<evidence type="ECO:0000313" key="3">
    <source>
        <dbReference type="EMBL" id="ACS33035.1"/>
    </source>
</evidence>
<dbReference type="Proteomes" id="UP000001488">
    <property type="component" value="Chromosome"/>
</dbReference>
<dbReference type="PANTHER" id="PTHR35901">
    <property type="entry name" value="RIBONUCLEASE VAPC3"/>
    <property type="match status" value="1"/>
</dbReference>
<organism evidence="3 4">
    <name type="scientific">Thermococcus gammatolerans (strain DSM 15229 / JCM 11827 / EJ3)</name>
    <dbReference type="NCBI Taxonomy" id="593117"/>
    <lineage>
        <taxon>Archaea</taxon>
        <taxon>Methanobacteriati</taxon>
        <taxon>Methanobacteriota</taxon>
        <taxon>Thermococci</taxon>
        <taxon>Thermococcales</taxon>
        <taxon>Thermococcaceae</taxon>
        <taxon>Thermococcus</taxon>
    </lineage>
</organism>
<dbReference type="PATRIC" id="fig|593117.10.peg.529"/>
<dbReference type="KEGG" id="tga:TGAM_0533"/>
<dbReference type="EMBL" id="CP001398">
    <property type="protein sequence ID" value="ACS33035.1"/>
    <property type="molecule type" value="Genomic_DNA"/>
</dbReference>
<dbReference type="SUPFAM" id="SSF88723">
    <property type="entry name" value="PIN domain-like"/>
    <property type="match status" value="1"/>
</dbReference>
<protein>
    <recommendedName>
        <fullName evidence="2">PIN domain-containing protein</fullName>
    </recommendedName>
</protein>
<dbReference type="PaxDb" id="593117-TGAM_0533"/>
<dbReference type="InterPro" id="IPR051619">
    <property type="entry name" value="TypeII_TA_RNase_PINc/VapC"/>
</dbReference>
<dbReference type="eggNOG" id="arCOG00730">
    <property type="taxonomic scope" value="Archaea"/>
</dbReference>
<name>C5A473_THEGJ</name>
<keyword evidence="1" id="KW-0460">Magnesium</keyword>
<dbReference type="AlphaFoldDB" id="C5A473"/>
<dbReference type="HOGENOM" id="CLU_2968638_0_0_2"/>
<dbReference type="Gene3D" id="3.40.50.1010">
    <property type="entry name" value="5'-nuclease"/>
    <property type="match status" value="1"/>
</dbReference>
<dbReference type="InterPro" id="IPR029060">
    <property type="entry name" value="PIN-like_dom_sf"/>
</dbReference>
<reference evidence="3 4" key="1">
    <citation type="journal article" date="2007" name="Genome Biol.">
        <title>Genome analysis and genome-wide proteomics of Thermococcus gammatolerans, the most radioresistant organism known amongst the Archaea.</title>
        <authorList>
            <person name="Zivanovic Y."/>
            <person name="Armengaud J."/>
            <person name="Lagorce A."/>
            <person name="Leplat C."/>
            <person name="Guerin P."/>
            <person name="Dutertre M."/>
            <person name="Anthouard V."/>
            <person name="Forterre P."/>
            <person name="Wincker P."/>
            <person name="Confalonieri F."/>
        </authorList>
    </citation>
    <scope>NUCLEOTIDE SEQUENCE [LARGE SCALE GENOMIC DNA]</scope>
    <source>
        <strain evidence="4">DSM 15229 / JCM 11827 / EJ3</strain>
    </source>
</reference>
<dbReference type="InterPro" id="IPR044153">
    <property type="entry name" value="PIN_Pae0151-like"/>
</dbReference>
<sequence length="59" mass="6404">MEDAMKLGRKTGASGFDVLFLACAKKANAKLVTDDKKMYETAVKAGIEVELLRELISSP</sequence>
<dbReference type="PANTHER" id="PTHR35901:SF1">
    <property type="entry name" value="EXONUCLEASE VAPC9"/>
    <property type="match status" value="1"/>
</dbReference>